<protein>
    <submittedName>
        <fullName evidence="2">Uncharacterized protein</fullName>
    </submittedName>
</protein>
<proteinExistence type="predicted"/>
<sequence>MPKVYRRVLKPPGGGTSDIFGGSEAQPAEKSIARKNSAQTSSIVLDDGVANAKPVENGHSKADAAVPAKPSQPVSNGHAPAAAAAPRARLSHYSSRCPNFRIVVSYFVQLSHISSSCLIFRPVVSYFVQLSHISSSCLNCLSGCLNFRPGDNWTKNETSGRKLRHVDEKSWRLQKLIKYVAQQLIPKYSHLNVFKTGV</sequence>
<evidence type="ECO:0000313" key="3">
    <source>
        <dbReference type="Proteomes" id="UP001367676"/>
    </source>
</evidence>
<evidence type="ECO:0000313" key="2">
    <source>
        <dbReference type="EMBL" id="KAK7602423.1"/>
    </source>
</evidence>
<organism evidence="2 3">
    <name type="scientific">Parthenolecanium corni</name>
    <dbReference type="NCBI Taxonomy" id="536013"/>
    <lineage>
        <taxon>Eukaryota</taxon>
        <taxon>Metazoa</taxon>
        <taxon>Ecdysozoa</taxon>
        <taxon>Arthropoda</taxon>
        <taxon>Hexapoda</taxon>
        <taxon>Insecta</taxon>
        <taxon>Pterygota</taxon>
        <taxon>Neoptera</taxon>
        <taxon>Paraneoptera</taxon>
        <taxon>Hemiptera</taxon>
        <taxon>Sternorrhyncha</taxon>
        <taxon>Coccoidea</taxon>
        <taxon>Coccidae</taxon>
        <taxon>Parthenolecanium</taxon>
    </lineage>
</organism>
<accession>A0AAN9U1I3</accession>
<keyword evidence="3" id="KW-1185">Reference proteome</keyword>
<dbReference type="AlphaFoldDB" id="A0AAN9U1I3"/>
<feature type="region of interest" description="Disordered" evidence="1">
    <location>
        <begin position="1"/>
        <end position="39"/>
    </location>
</feature>
<dbReference type="Proteomes" id="UP001367676">
    <property type="component" value="Unassembled WGS sequence"/>
</dbReference>
<evidence type="ECO:0000256" key="1">
    <source>
        <dbReference type="SAM" id="MobiDB-lite"/>
    </source>
</evidence>
<gene>
    <name evidence="2" type="ORF">V9T40_008012</name>
</gene>
<dbReference type="EMBL" id="JBBCAQ010000008">
    <property type="protein sequence ID" value="KAK7602423.1"/>
    <property type="molecule type" value="Genomic_DNA"/>
</dbReference>
<feature type="region of interest" description="Disordered" evidence="1">
    <location>
        <begin position="52"/>
        <end position="82"/>
    </location>
</feature>
<name>A0AAN9U1I3_9HEMI</name>
<reference evidence="2 3" key="1">
    <citation type="submission" date="2024-03" db="EMBL/GenBank/DDBJ databases">
        <title>Adaptation during the transition from Ophiocordyceps entomopathogen to insect associate is accompanied by gene loss and intensified selection.</title>
        <authorList>
            <person name="Ward C.M."/>
            <person name="Onetto C.A."/>
            <person name="Borneman A.R."/>
        </authorList>
    </citation>
    <scope>NUCLEOTIDE SEQUENCE [LARGE SCALE GENOMIC DNA]</scope>
    <source>
        <strain evidence="2">AWRI1</strain>
        <tissue evidence="2">Single Adult Female</tissue>
    </source>
</reference>
<comment type="caution">
    <text evidence="2">The sequence shown here is derived from an EMBL/GenBank/DDBJ whole genome shotgun (WGS) entry which is preliminary data.</text>
</comment>